<keyword evidence="3 5" id="KW-0804">Transcription</keyword>
<reference evidence="8" key="2">
    <citation type="submission" date="2011-11" db="EMBL/GenBank/DDBJ databases">
        <authorList>
            <person name="Byrne K."/>
        </authorList>
    </citation>
    <scope>NUCLEOTIDE SEQUENCE</scope>
    <source>
        <strain evidence="8">Type strain:CBS 4417</strain>
    </source>
</reference>
<dbReference type="OrthoDB" id="5398665at2759"/>
<dbReference type="EMBL" id="HE612860">
    <property type="protein sequence ID" value="CCE63451.1"/>
    <property type="molecule type" value="Genomic_DNA"/>
</dbReference>
<dbReference type="OMA" id="DSECMAK"/>
<evidence type="ECO:0000256" key="1">
    <source>
        <dbReference type="ARBA" id="ARBA00023015"/>
    </source>
</evidence>
<evidence type="ECO:0000313" key="7">
    <source>
        <dbReference type="EMBL" id="CCE63451.1"/>
    </source>
</evidence>
<dbReference type="GO" id="GO:0008301">
    <property type="term" value="F:DNA binding, bending"/>
    <property type="evidence" value="ECO:0007669"/>
    <property type="project" value="InterPro"/>
</dbReference>
<dbReference type="HOGENOM" id="CLU_118234_0_0_1"/>
<dbReference type="GeneID" id="11531208"/>
<evidence type="ECO:0000256" key="2">
    <source>
        <dbReference type="ARBA" id="ARBA00023125"/>
    </source>
</evidence>
<dbReference type="KEGG" id="tpf:TPHA_0E03620"/>
<feature type="domain" description="Alpha box" evidence="6">
    <location>
        <begin position="121"/>
        <end position="175"/>
    </location>
</feature>
<dbReference type="GO" id="GO:0045895">
    <property type="term" value="P:positive regulation of mating-type specific transcription, DNA-templated"/>
    <property type="evidence" value="ECO:0007669"/>
    <property type="project" value="InterPro"/>
</dbReference>
<dbReference type="EMBL" id="HE612860">
    <property type="protein sequence ID" value="CCE63495.1"/>
    <property type="molecule type" value="Genomic_DNA"/>
</dbReference>
<dbReference type="Pfam" id="PF04769">
    <property type="entry name" value="MATalpha_HMGbox"/>
    <property type="match status" value="1"/>
</dbReference>
<evidence type="ECO:0000313" key="8">
    <source>
        <dbReference type="EMBL" id="CCE63495.1"/>
    </source>
</evidence>
<evidence type="ECO:0000259" key="6">
    <source>
        <dbReference type="PROSITE" id="PS51325"/>
    </source>
</evidence>
<dbReference type="Proteomes" id="UP000005666">
    <property type="component" value="Chromosome 5"/>
</dbReference>
<name>G8BUB7_TETPH</name>
<comment type="similarity">
    <text evidence="5">Belongs to the MATALPHA1 family.</text>
</comment>
<evidence type="ECO:0000256" key="3">
    <source>
        <dbReference type="ARBA" id="ARBA00023163"/>
    </source>
</evidence>
<dbReference type="eggNOG" id="ENOG502S4ZK">
    <property type="taxonomic scope" value="Eukaryota"/>
</dbReference>
<accession>G8BUB7</accession>
<dbReference type="KEGG" id="tpf:TPHA_0E04080"/>
<dbReference type="GeneID" id="11531382"/>
<sequence length="195" mass="22889">MSSVSTWSKQPLFKVSLNKKRIRSIKIKTHKNNVQLKKQRSHQFIAENFKLKIPYPPTCLLRSIDAELRRIEIKKSIVAQDVNSLFNVELTWDEDNVLSDDDINDDIAYINYSSEEELLFKKSLNSFIAFRAYNAQFGNGLNQHLLSHLLSLAWHSAPEQHHVWDVFAQQFNFVKPKCGFVEWVGQTYEREWCTE</sequence>
<evidence type="ECO:0000256" key="4">
    <source>
        <dbReference type="ARBA" id="ARBA00023242"/>
    </source>
</evidence>
<keyword evidence="4 5" id="KW-0539">Nucleus</keyword>
<dbReference type="STRING" id="1071381.G8BUB7"/>
<comment type="subcellular location">
    <subcellularLocation>
        <location evidence="5">Nucleus</location>
    </subcellularLocation>
</comment>
<dbReference type="PROSITE" id="PS51325">
    <property type="entry name" value="ALPHA_BOX"/>
    <property type="match status" value="1"/>
</dbReference>
<keyword evidence="1 5" id="KW-0805">Transcription regulation</keyword>
<evidence type="ECO:0000256" key="5">
    <source>
        <dbReference type="RuleBase" id="RU003516"/>
    </source>
</evidence>
<keyword evidence="2 5" id="KW-0238">DNA-binding</keyword>
<protein>
    <recommendedName>
        <fullName evidence="6">Alpha box domain-containing protein</fullName>
    </recommendedName>
</protein>
<dbReference type="GO" id="GO:0005634">
    <property type="term" value="C:nucleus"/>
    <property type="evidence" value="ECO:0007669"/>
    <property type="project" value="UniProtKB-SubCell"/>
</dbReference>
<organism evidence="8 9">
    <name type="scientific">Tetrapisispora phaffii (strain ATCC 24235 / CBS 4417 / NBRC 1672 / NRRL Y-8282 / UCD 70-5)</name>
    <name type="common">Yeast</name>
    <name type="synonym">Fabospora phaffii</name>
    <dbReference type="NCBI Taxonomy" id="1071381"/>
    <lineage>
        <taxon>Eukaryota</taxon>
        <taxon>Fungi</taxon>
        <taxon>Dikarya</taxon>
        <taxon>Ascomycota</taxon>
        <taxon>Saccharomycotina</taxon>
        <taxon>Saccharomycetes</taxon>
        <taxon>Saccharomycetales</taxon>
        <taxon>Saccharomycetaceae</taxon>
        <taxon>Tetrapisispora</taxon>
    </lineage>
</organism>
<gene>
    <name evidence="8" type="primary">TPHA0E04080</name>
    <name evidence="7" type="synonym">TPHA0E03620</name>
    <name evidence="7" type="ordered locus">TPHA_0E03620</name>
    <name evidence="8" type="ordered locus">TPHA_0E04080</name>
</gene>
<dbReference type="AlphaFoldDB" id="G8BUB7"/>
<dbReference type="RefSeq" id="XP_003685929.1">
    <property type="nucleotide sequence ID" value="XM_003685881.1"/>
</dbReference>
<proteinExistence type="inferred from homology"/>
<keyword evidence="9" id="KW-1185">Reference proteome</keyword>
<reference evidence="8 9" key="1">
    <citation type="journal article" date="2011" name="Proc. Natl. Acad. Sci. U.S.A.">
        <title>Evolutionary erosion of yeast sex chromosomes by mating-type switching accidents.</title>
        <authorList>
            <person name="Gordon J.L."/>
            <person name="Armisen D."/>
            <person name="Proux-Wera E."/>
            <person name="Oheigeartaigh S.S."/>
            <person name="Byrne K.P."/>
            <person name="Wolfe K.H."/>
        </authorList>
    </citation>
    <scope>NUCLEOTIDE SEQUENCE [LARGE SCALE GENOMIC DNA]</scope>
    <source>
        <strain evidence="9">ATCC 24235 / CBS 4417 / NBRC 1672 / NRRL Y-8282 / UCD 70-5</strain>
        <strain evidence="8">Type strain:CBS 4417</strain>
    </source>
</reference>
<dbReference type="InterPro" id="IPR006856">
    <property type="entry name" value="MATalpha_HMGbox"/>
</dbReference>
<dbReference type="RefSeq" id="XP_003685885.1">
    <property type="nucleotide sequence ID" value="XM_003685837.1"/>
</dbReference>
<evidence type="ECO:0000313" key="9">
    <source>
        <dbReference type="Proteomes" id="UP000005666"/>
    </source>
</evidence>